<dbReference type="EMBL" id="BSUY01000001">
    <property type="protein sequence ID" value="GMA82164.1"/>
    <property type="molecule type" value="Genomic_DNA"/>
</dbReference>
<sequence>MVYWLGGEWGVFQTSYNVINRKLTMSERKRHMETAYRIDILARTGILMLFPLGFHMGNLWGVQPFGGIWLTGMWIFFFLWIALCWSAFFYRESDTGLRLTKADESIRYFVIPALAIAAIASLIGEGPFNAADGQKWFSIKILLFSVALVIGLLLRFIMREWTELFRKLAQEGESQEVEDKLERSIHFGRRLAYLYWVIILTVGFFGAVKPL</sequence>
<keyword evidence="1" id="KW-1133">Transmembrane helix</keyword>
<organism evidence="2 3">
    <name type="scientific">Shewanella glacialipiscicola</name>
    <dbReference type="NCBI Taxonomy" id="614069"/>
    <lineage>
        <taxon>Bacteria</taxon>
        <taxon>Pseudomonadati</taxon>
        <taxon>Pseudomonadota</taxon>
        <taxon>Gammaproteobacteria</taxon>
        <taxon>Alteromonadales</taxon>
        <taxon>Shewanellaceae</taxon>
        <taxon>Shewanella</taxon>
    </lineage>
</organism>
<feature type="transmembrane region" description="Helical" evidence="1">
    <location>
        <begin position="106"/>
        <end position="124"/>
    </location>
</feature>
<comment type="caution">
    <text evidence="2">The sequence shown here is derived from an EMBL/GenBank/DDBJ whole genome shotgun (WGS) entry which is preliminary data.</text>
</comment>
<name>A0ABQ6J3M8_9GAMM</name>
<evidence type="ECO:0000256" key="1">
    <source>
        <dbReference type="SAM" id="Phobius"/>
    </source>
</evidence>
<keyword evidence="3" id="KW-1185">Reference proteome</keyword>
<accession>A0ABQ6J3M8</accession>
<reference evidence="3" key="1">
    <citation type="journal article" date="2019" name="Int. J. Syst. Evol. Microbiol.">
        <title>The Global Catalogue of Microorganisms (GCM) 10K type strain sequencing project: providing services to taxonomists for standard genome sequencing and annotation.</title>
        <authorList>
            <consortium name="The Broad Institute Genomics Platform"/>
            <consortium name="The Broad Institute Genome Sequencing Center for Infectious Disease"/>
            <person name="Wu L."/>
            <person name="Ma J."/>
        </authorList>
    </citation>
    <scope>NUCLEOTIDE SEQUENCE [LARGE SCALE GENOMIC DNA]</scope>
    <source>
        <strain evidence="3">NBRC 102030</strain>
    </source>
</reference>
<keyword evidence="1" id="KW-0472">Membrane</keyword>
<feature type="transmembrane region" description="Helical" evidence="1">
    <location>
        <begin position="66"/>
        <end position="85"/>
    </location>
</feature>
<keyword evidence="1" id="KW-0812">Transmembrane</keyword>
<evidence type="ECO:0000313" key="2">
    <source>
        <dbReference type="EMBL" id="GMA82164.1"/>
    </source>
</evidence>
<feature type="transmembrane region" description="Helical" evidence="1">
    <location>
        <begin position="191"/>
        <end position="208"/>
    </location>
</feature>
<dbReference type="Proteomes" id="UP001157046">
    <property type="component" value="Unassembled WGS sequence"/>
</dbReference>
<gene>
    <name evidence="2" type="ORF">GCM10025855_16970</name>
</gene>
<feature type="transmembrane region" description="Helical" evidence="1">
    <location>
        <begin position="35"/>
        <end position="54"/>
    </location>
</feature>
<evidence type="ECO:0000313" key="3">
    <source>
        <dbReference type="Proteomes" id="UP001157046"/>
    </source>
</evidence>
<feature type="transmembrane region" description="Helical" evidence="1">
    <location>
        <begin position="136"/>
        <end position="157"/>
    </location>
</feature>
<proteinExistence type="predicted"/>
<protein>
    <submittedName>
        <fullName evidence="2">Uncharacterized protein</fullName>
    </submittedName>
</protein>